<keyword evidence="1" id="KW-0282">Flagellum</keyword>
<gene>
    <name evidence="1" type="primary">flaF</name>
    <name evidence="1" type="ORF">OM960_16740</name>
</gene>
<dbReference type="InterPro" id="IPR010845">
    <property type="entry name" value="FlaF"/>
</dbReference>
<evidence type="ECO:0000313" key="1">
    <source>
        <dbReference type="EMBL" id="MCW3783198.1"/>
    </source>
</evidence>
<dbReference type="EMBL" id="JAPDOG010000016">
    <property type="protein sequence ID" value="MCW3783198.1"/>
    <property type="molecule type" value="Genomic_DNA"/>
</dbReference>
<organism evidence="1 2">
    <name type="scientific">Defluviimonas salinarum</name>
    <dbReference type="NCBI Taxonomy" id="2992147"/>
    <lineage>
        <taxon>Bacteria</taxon>
        <taxon>Pseudomonadati</taxon>
        <taxon>Pseudomonadota</taxon>
        <taxon>Alphaproteobacteria</taxon>
        <taxon>Rhodobacterales</taxon>
        <taxon>Paracoccaceae</taxon>
        <taxon>Albidovulum</taxon>
    </lineage>
</organism>
<dbReference type="Proteomes" id="UP001207582">
    <property type="component" value="Unassembled WGS sequence"/>
</dbReference>
<keyword evidence="1" id="KW-0969">Cilium</keyword>
<reference evidence="1 2" key="1">
    <citation type="submission" date="2022-10" db="EMBL/GenBank/DDBJ databases">
        <title>Defluviimonas sp. CAU 1641 isolated from mud.</title>
        <authorList>
            <person name="Kim W."/>
        </authorList>
    </citation>
    <scope>NUCLEOTIDE SEQUENCE [LARGE SCALE GENOMIC DNA]</scope>
    <source>
        <strain evidence="1 2">CAU 1641</strain>
    </source>
</reference>
<keyword evidence="2" id="KW-1185">Reference proteome</keyword>
<dbReference type="RefSeq" id="WP_264772764.1">
    <property type="nucleotide sequence ID" value="NZ_JAPDOG010000016.1"/>
</dbReference>
<sequence>MNAHLLARSAYASAATPTRTTRGTEYEIFARVTHRLNAAGRGDGDFIALAGALHDNRTLWTALAADVALETNALPKSLRAQIFYLSEFTTQHTRRILAGEAGADVLIDINTAMMRGLRNEGDPA</sequence>
<protein>
    <submittedName>
        <fullName evidence="1">Flagellar biosynthesis regulator FlaF</fullName>
    </submittedName>
</protein>
<evidence type="ECO:0000313" key="2">
    <source>
        <dbReference type="Proteomes" id="UP001207582"/>
    </source>
</evidence>
<name>A0ABT3J678_9RHOB</name>
<accession>A0ABT3J678</accession>
<proteinExistence type="predicted"/>
<dbReference type="NCBIfam" id="NF009435">
    <property type="entry name" value="PRK12794.1"/>
    <property type="match status" value="1"/>
</dbReference>
<keyword evidence="1" id="KW-0966">Cell projection</keyword>
<dbReference type="Pfam" id="PF07309">
    <property type="entry name" value="FlaF"/>
    <property type="match status" value="1"/>
</dbReference>
<comment type="caution">
    <text evidence="1">The sequence shown here is derived from an EMBL/GenBank/DDBJ whole genome shotgun (WGS) entry which is preliminary data.</text>
</comment>